<protein>
    <recommendedName>
        <fullName evidence="2">PH domain-containing protein</fullName>
    </recommendedName>
</protein>
<dbReference type="InterPro" id="IPR011993">
    <property type="entry name" value="PH-like_dom_sf"/>
</dbReference>
<proteinExistence type="predicted"/>
<dbReference type="SUPFAM" id="SSF50729">
    <property type="entry name" value="PH domain-like"/>
    <property type="match status" value="1"/>
</dbReference>
<dbReference type="EMBL" id="LGRX02031034">
    <property type="protein sequence ID" value="KAK3245079.1"/>
    <property type="molecule type" value="Genomic_DNA"/>
</dbReference>
<dbReference type="PROSITE" id="PS50003">
    <property type="entry name" value="PH_DOMAIN"/>
    <property type="match status" value="1"/>
</dbReference>
<dbReference type="AlphaFoldDB" id="A0AAE0EYP3"/>
<name>A0AAE0EYP3_9CHLO</name>
<feature type="region of interest" description="Disordered" evidence="1">
    <location>
        <begin position="1"/>
        <end position="48"/>
    </location>
</feature>
<dbReference type="InterPro" id="IPR001849">
    <property type="entry name" value="PH_domain"/>
</dbReference>
<organism evidence="3 4">
    <name type="scientific">Cymbomonas tetramitiformis</name>
    <dbReference type="NCBI Taxonomy" id="36881"/>
    <lineage>
        <taxon>Eukaryota</taxon>
        <taxon>Viridiplantae</taxon>
        <taxon>Chlorophyta</taxon>
        <taxon>Pyramimonadophyceae</taxon>
        <taxon>Pyramimonadales</taxon>
        <taxon>Pyramimonadaceae</taxon>
        <taxon>Cymbomonas</taxon>
    </lineage>
</organism>
<dbReference type="Proteomes" id="UP001190700">
    <property type="component" value="Unassembled WGS sequence"/>
</dbReference>
<feature type="non-terminal residue" evidence="3">
    <location>
        <position position="115"/>
    </location>
</feature>
<sequence>MRRVSLPFSSQKSQSSNSSSDDSRRRKLDAVPPHFPLPEEPRPEDPKVRWESFYDNPKAFRLQEMVNIQKAGFLIKQGESSIVSMQTKPWDTRWCVVDGALLFYFKSKDLNAYPQ</sequence>
<reference evidence="3 4" key="1">
    <citation type="journal article" date="2015" name="Genome Biol. Evol.">
        <title>Comparative Genomics of a Bacterivorous Green Alga Reveals Evolutionary Causalities and Consequences of Phago-Mixotrophic Mode of Nutrition.</title>
        <authorList>
            <person name="Burns J.A."/>
            <person name="Paasch A."/>
            <person name="Narechania A."/>
            <person name="Kim E."/>
        </authorList>
    </citation>
    <scope>NUCLEOTIDE SEQUENCE [LARGE SCALE GENOMIC DNA]</scope>
    <source>
        <strain evidence="3 4">PLY_AMNH</strain>
    </source>
</reference>
<evidence type="ECO:0000256" key="1">
    <source>
        <dbReference type="SAM" id="MobiDB-lite"/>
    </source>
</evidence>
<gene>
    <name evidence="3" type="ORF">CYMTET_45334</name>
</gene>
<dbReference type="Gene3D" id="2.30.29.30">
    <property type="entry name" value="Pleckstrin-homology domain (PH domain)/Phosphotyrosine-binding domain (PTB)"/>
    <property type="match status" value="1"/>
</dbReference>
<feature type="compositionally biased region" description="Low complexity" evidence="1">
    <location>
        <begin position="9"/>
        <end position="20"/>
    </location>
</feature>
<evidence type="ECO:0000313" key="4">
    <source>
        <dbReference type="Proteomes" id="UP001190700"/>
    </source>
</evidence>
<accession>A0AAE0EYP3</accession>
<evidence type="ECO:0000259" key="2">
    <source>
        <dbReference type="PROSITE" id="PS50003"/>
    </source>
</evidence>
<comment type="caution">
    <text evidence="3">The sequence shown here is derived from an EMBL/GenBank/DDBJ whole genome shotgun (WGS) entry which is preliminary data.</text>
</comment>
<keyword evidence="4" id="KW-1185">Reference proteome</keyword>
<feature type="compositionally biased region" description="Basic and acidic residues" evidence="1">
    <location>
        <begin position="37"/>
        <end position="48"/>
    </location>
</feature>
<evidence type="ECO:0000313" key="3">
    <source>
        <dbReference type="EMBL" id="KAK3245079.1"/>
    </source>
</evidence>
<feature type="domain" description="PH" evidence="2">
    <location>
        <begin position="67"/>
        <end position="115"/>
    </location>
</feature>